<dbReference type="InterPro" id="IPR029021">
    <property type="entry name" value="Prot-tyrosine_phosphatase-like"/>
</dbReference>
<feature type="region of interest" description="Disordered" evidence="6">
    <location>
        <begin position="1023"/>
        <end position="1044"/>
    </location>
</feature>
<keyword evidence="5" id="KW-0904">Protein phosphatase</keyword>
<feature type="compositionally biased region" description="Acidic residues" evidence="6">
    <location>
        <begin position="132"/>
        <end position="150"/>
    </location>
</feature>
<dbReference type="Proteomes" id="UP001642464">
    <property type="component" value="Unassembled WGS sequence"/>
</dbReference>
<feature type="compositionally biased region" description="Acidic residues" evidence="6">
    <location>
        <begin position="1639"/>
        <end position="1651"/>
    </location>
</feature>
<evidence type="ECO:0000259" key="8">
    <source>
        <dbReference type="PROSITE" id="PS50054"/>
    </source>
</evidence>
<dbReference type="InterPro" id="IPR018247">
    <property type="entry name" value="EF_Hand_1_Ca_BS"/>
</dbReference>
<dbReference type="InterPro" id="IPR020422">
    <property type="entry name" value="TYR_PHOSPHATASE_DUAL_dom"/>
</dbReference>
<gene>
    <name evidence="10" type="ORF">SCF082_LOCUS3889</name>
</gene>
<organism evidence="10 11">
    <name type="scientific">Durusdinium trenchii</name>
    <dbReference type="NCBI Taxonomy" id="1381693"/>
    <lineage>
        <taxon>Eukaryota</taxon>
        <taxon>Sar</taxon>
        <taxon>Alveolata</taxon>
        <taxon>Dinophyceae</taxon>
        <taxon>Suessiales</taxon>
        <taxon>Symbiodiniaceae</taxon>
        <taxon>Durusdinium</taxon>
    </lineage>
</organism>
<accession>A0ABP0HXH3</accession>
<dbReference type="CDD" id="cd14498">
    <property type="entry name" value="DSP"/>
    <property type="match status" value="1"/>
</dbReference>
<dbReference type="InterPro" id="IPR011992">
    <property type="entry name" value="EF-hand-dom_pair"/>
</dbReference>
<proteinExistence type="inferred from homology"/>
<dbReference type="Gene3D" id="1.10.238.10">
    <property type="entry name" value="EF-hand"/>
    <property type="match status" value="1"/>
</dbReference>
<dbReference type="EC" id="3.1.3.48" evidence="2"/>
<feature type="chain" id="PRO_5046576902" description="protein-tyrosine-phosphatase" evidence="7">
    <location>
        <begin position="20"/>
        <end position="1687"/>
    </location>
</feature>
<dbReference type="PROSITE" id="PS00018">
    <property type="entry name" value="EF_HAND_1"/>
    <property type="match status" value="1"/>
</dbReference>
<keyword evidence="7" id="KW-0732">Signal</keyword>
<keyword evidence="4" id="KW-0106">Calcium</keyword>
<evidence type="ECO:0000313" key="10">
    <source>
        <dbReference type="EMBL" id="CAK8994326.1"/>
    </source>
</evidence>
<feature type="compositionally biased region" description="Pro residues" evidence="6">
    <location>
        <begin position="1030"/>
        <end position="1039"/>
    </location>
</feature>
<evidence type="ECO:0000256" key="7">
    <source>
        <dbReference type="SAM" id="SignalP"/>
    </source>
</evidence>
<dbReference type="SUPFAM" id="SSF48452">
    <property type="entry name" value="TPR-like"/>
    <property type="match status" value="1"/>
</dbReference>
<feature type="region of interest" description="Disordered" evidence="6">
    <location>
        <begin position="1635"/>
        <end position="1687"/>
    </location>
</feature>
<feature type="region of interest" description="Disordered" evidence="6">
    <location>
        <begin position="123"/>
        <end position="156"/>
    </location>
</feature>
<dbReference type="SMART" id="SM00195">
    <property type="entry name" value="DSPc"/>
    <property type="match status" value="1"/>
</dbReference>
<feature type="compositionally biased region" description="Pro residues" evidence="6">
    <location>
        <begin position="666"/>
        <end position="676"/>
    </location>
</feature>
<dbReference type="InterPro" id="IPR016130">
    <property type="entry name" value="Tyr_Pase_AS"/>
</dbReference>
<feature type="signal peptide" evidence="7">
    <location>
        <begin position="1"/>
        <end position="19"/>
    </location>
</feature>
<dbReference type="CDD" id="cd00051">
    <property type="entry name" value="EFh"/>
    <property type="match status" value="1"/>
</dbReference>
<dbReference type="Pfam" id="PF00782">
    <property type="entry name" value="DSPc"/>
    <property type="match status" value="1"/>
</dbReference>
<dbReference type="SUPFAM" id="SSF47473">
    <property type="entry name" value="EF-hand"/>
    <property type="match status" value="1"/>
</dbReference>
<name>A0ABP0HXH3_9DINO</name>
<dbReference type="PROSITE" id="PS50054">
    <property type="entry name" value="TYR_PHOSPHATASE_DUAL"/>
    <property type="match status" value="1"/>
</dbReference>
<dbReference type="PROSITE" id="PS50056">
    <property type="entry name" value="TYR_PHOSPHATASE_2"/>
    <property type="match status" value="1"/>
</dbReference>
<dbReference type="Gene3D" id="3.90.190.10">
    <property type="entry name" value="Protein tyrosine phosphatase superfamily"/>
    <property type="match status" value="1"/>
</dbReference>
<evidence type="ECO:0000256" key="1">
    <source>
        <dbReference type="ARBA" id="ARBA00008601"/>
    </source>
</evidence>
<dbReference type="EMBL" id="CAXAMM010002002">
    <property type="protein sequence ID" value="CAK8994326.1"/>
    <property type="molecule type" value="Genomic_DNA"/>
</dbReference>
<dbReference type="InterPro" id="IPR000340">
    <property type="entry name" value="Dual-sp_phosphatase_cat-dom"/>
</dbReference>
<dbReference type="Gene3D" id="1.25.40.10">
    <property type="entry name" value="Tetratricopeptide repeat domain"/>
    <property type="match status" value="1"/>
</dbReference>
<keyword evidence="11" id="KW-1185">Reference proteome</keyword>
<evidence type="ECO:0000256" key="3">
    <source>
        <dbReference type="ARBA" id="ARBA00022801"/>
    </source>
</evidence>
<protein>
    <recommendedName>
        <fullName evidence="2">protein-tyrosine-phosphatase</fullName>
        <ecNumber evidence="2">3.1.3.48</ecNumber>
    </recommendedName>
</protein>
<evidence type="ECO:0000256" key="5">
    <source>
        <dbReference type="ARBA" id="ARBA00022912"/>
    </source>
</evidence>
<feature type="region of interest" description="Disordered" evidence="6">
    <location>
        <begin position="655"/>
        <end position="677"/>
    </location>
</feature>
<evidence type="ECO:0000259" key="9">
    <source>
        <dbReference type="PROSITE" id="PS50056"/>
    </source>
</evidence>
<dbReference type="PANTHER" id="PTHR10159:SF519">
    <property type="entry name" value="DUAL SPECIFICITY PROTEIN PHOSPHATASE MPK3"/>
    <property type="match status" value="1"/>
</dbReference>
<reference evidence="10 11" key="1">
    <citation type="submission" date="2024-02" db="EMBL/GenBank/DDBJ databases">
        <authorList>
            <person name="Chen Y."/>
            <person name="Shah S."/>
            <person name="Dougan E. K."/>
            <person name="Thang M."/>
            <person name="Chan C."/>
        </authorList>
    </citation>
    <scope>NUCLEOTIDE SEQUENCE [LARGE SCALE GENOMIC DNA]</scope>
</reference>
<evidence type="ECO:0000313" key="11">
    <source>
        <dbReference type="Proteomes" id="UP001642464"/>
    </source>
</evidence>
<dbReference type="SUPFAM" id="SSF52799">
    <property type="entry name" value="(Phosphotyrosine protein) phosphatases II"/>
    <property type="match status" value="1"/>
</dbReference>
<keyword evidence="3" id="KW-0378">Hydrolase</keyword>
<comment type="similarity">
    <text evidence="1">Belongs to the protein-tyrosine phosphatase family. Non-receptor class dual specificity subfamily.</text>
</comment>
<dbReference type="InterPro" id="IPR011990">
    <property type="entry name" value="TPR-like_helical_dom_sf"/>
</dbReference>
<feature type="domain" description="Tyrosine specific protein phosphatases" evidence="9">
    <location>
        <begin position="1239"/>
        <end position="1304"/>
    </location>
</feature>
<evidence type="ECO:0000256" key="2">
    <source>
        <dbReference type="ARBA" id="ARBA00013064"/>
    </source>
</evidence>
<feature type="domain" description="Tyrosine-protein phosphatase" evidence="8">
    <location>
        <begin position="1150"/>
        <end position="1320"/>
    </location>
</feature>
<evidence type="ECO:0000256" key="6">
    <source>
        <dbReference type="SAM" id="MobiDB-lite"/>
    </source>
</evidence>
<comment type="caution">
    <text evidence="10">The sequence shown here is derived from an EMBL/GenBank/DDBJ whole genome shotgun (WGS) entry which is preliminary data.</text>
</comment>
<evidence type="ECO:0000256" key="4">
    <source>
        <dbReference type="ARBA" id="ARBA00022837"/>
    </source>
</evidence>
<dbReference type="PROSITE" id="PS00383">
    <property type="entry name" value="TYR_PHOSPHATASE_1"/>
    <property type="match status" value="1"/>
</dbReference>
<dbReference type="InterPro" id="IPR000387">
    <property type="entry name" value="Tyr_Pase_dom"/>
</dbReference>
<sequence>MLIKPFLTFFLVLQHEASCAKQEAEEAVQDEPPQFNAPPPGRLFFKISTAAPMGRILCPEDLHDWAVLTTKIEGIYHLPQKLLEAGGPLPEPGTAEGVLESHPLHYSIRILGCDFNGGQLVLPHIDLPPPPEEPDPTAEPGDEVPQEPEVPESPTEADISFDIGTEEFQEGLMRAGFPAARSDGPAVFSFLCRPRTGLGGRIGLQDFLRLLEISVPAPAEQLLELHTALVEKHESLEMAFTNLDAEAEGALTRESLAAGIEELGWSKSPEEIEALFVALDASRSGYISREDLRILSMTKRMKDLDTAARALRWLVSACGSRMTLLEQVDDQKTGSITREAFLAAAQRLGLAETAGVAMAFDFAQLLQGAEALDHETFLSLGALEASIDLPQALELVLTETGPGAEPGQAAIQKLLDDTAESVSGPEFVDFASQSAQSLFFLLAAEGLGTLDALAFSSLRAINAAAQWRRLAECRRFVEQGFGEVDPNAFRALFEGSVEDLQEEGLPSVRFEGKVQAYRGREWLQRLLNTLGDERGRDPVSDPLSKTGGTWLYMFPVLLGQESAMDFKELPEAQAGHGKLARWHHAQAFLDLRRLIAPSQGRGPELEFRAYLTQVGAQPDFEAEWSAPYRACQTYVKGVISLDRPLQRLCPRDVQAPTQPNGEPYIPAAPPKRPPPTVNEELEKEAASLIARLSFDFARWCYDSGLVETKIVGPGGALSPNALLGKKGLRVVGVSRRAFLRWLEQEGDGSSLKDLGQALRPAIVRLVRAENKNGPACGLSGNENDAKYTYLRDYISRHLFRALNGEVQKHRRLRDELLWRSRTEAEPTTAADSLETPDAILKRLTFEYELLGDWARAREVYEEWLALEANVENGEAGDLGVESREQYPQNQLDAEHVLRYALSLRTEEEGPHFQEVSPLRGSLGNGRILRGQEHSQRNAFERMPMYIMFLLFAVEVGSVAVKLMSGEVPQEDALQLAEQSDRLAAEAAKYLELARAAPEKWQSTLDVLPTFPELQHLVAREKVNRGAPEAPGEPPEPPAAWQPGAQPLPAFLDAGTLRTEPEAEDAIALQVVDLLLHFGVPDLAGFLLGEAVQAYGYLSPVTIMSERCQIQMLKAVMLSKDWGKAESVVSDLFKRRGIFAAFSVSDGEGSDFGAEGPAQRLGGLEDALDMRGLREHGINAIVNVALSGCMYSLLYRGEAGASQRMFSADWYEAQLNLERMDYLLLDADDHPQYPILCHFEECHEFLRRCRTAGRKVLIHCVAGQNRSATLCTAFLMQEALDATGPLSLDAAVHLISSRRPGVLQNCGFLQQLQSLEPEPSTCFSPHCSGPPNLTTHTVTVGDVREVETPVTAAAAAGSTRSRDTGAGYESALAAFDAALCFMTEETSAPKQDPVLHLRVGSILHMKAEDAVLCFDFSAVKHYKKSAMLAPTAEAWKNIGLCCYRKVKFESSAPRREKKLKEAIKYLQEANVLDRERPEILAWLTICAVELGEVQIAKQGFRQLMQFEHRLEEPIALELVHVLLRFSNEQQAASWGGERGRLVQDARYSAEAAALCKVLLGRGENGRARYILAWSKLLDGEHGAAAGEFCAALPYLVEEPNLLEEAANMARQCASMIPGEPHLAALVEEAIAVACEGPEPPLDDESGLADGPEEEHGKAPSTDSGQKGENPVFFFSSREEGESTESTVF</sequence>
<dbReference type="InterPro" id="IPR002048">
    <property type="entry name" value="EF_hand_dom"/>
</dbReference>
<dbReference type="PANTHER" id="PTHR10159">
    <property type="entry name" value="DUAL SPECIFICITY PROTEIN PHOSPHATASE"/>
    <property type="match status" value="1"/>
</dbReference>